<dbReference type="EMBL" id="MRCC01000030">
    <property type="protein sequence ID" value="OKH21118.1"/>
    <property type="molecule type" value="Genomic_DNA"/>
</dbReference>
<dbReference type="SUPFAM" id="SSF52980">
    <property type="entry name" value="Restriction endonuclease-like"/>
    <property type="match status" value="1"/>
</dbReference>
<dbReference type="InterPro" id="IPR012296">
    <property type="entry name" value="Nuclease_put_TT1808"/>
</dbReference>
<dbReference type="Proteomes" id="UP000185984">
    <property type="component" value="Unassembled WGS sequence"/>
</dbReference>
<dbReference type="RefSeq" id="WP_073551625.1">
    <property type="nucleotide sequence ID" value="NZ_CAWMVK010000024.1"/>
</dbReference>
<dbReference type="InterPro" id="IPR011335">
    <property type="entry name" value="Restrct_endonuc-II-like"/>
</dbReference>
<dbReference type="Gene3D" id="3.90.1570.10">
    <property type="entry name" value="tt1808, chain A"/>
    <property type="match status" value="1"/>
</dbReference>
<dbReference type="STRING" id="247279.NIES1031_22275"/>
<feature type="domain" description="Putative restriction endonuclease" evidence="1">
    <location>
        <begin position="11"/>
        <end position="181"/>
    </location>
</feature>
<dbReference type="OrthoDB" id="513575at2"/>
<evidence type="ECO:0000259" key="1">
    <source>
        <dbReference type="Pfam" id="PF05685"/>
    </source>
</evidence>
<protein>
    <recommendedName>
        <fullName evidence="1">Putative restriction endonuclease domain-containing protein</fullName>
    </recommendedName>
</protein>
<dbReference type="PANTHER" id="PTHR34107">
    <property type="entry name" value="SLL0198 PROTEIN-RELATED"/>
    <property type="match status" value="1"/>
</dbReference>
<evidence type="ECO:0000313" key="2">
    <source>
        <dbReference type="EMBL" id="OKH21118.1"/>
    </source>
</evidence>
<reference evidence="2 3" key="1">
    <citation type="submission" date="2016-11" db="EMBL/GenBank/DDBJ databases">
        <title>Draft Genome Sequences of Nine Cyanobacterial Strains from Diverse Habitats.</title>
        <authorList>
            <person name="Zhu T."/>
            <person name="Hou S."/>
            <person name="Lu X."/>
            <person name="Hess W.R."/>
        </authorList>
    </citation>
    <scope>NUCLEOTIDE SEQUENCE [LARGE SCALE GENOMIC DNA]</scope>
    <source>
        <strain evidence="2 3">5.2 s.c.1</strain>
    </source>
</reference>
<gene>
    <name evidence="2" type="ORF">NIES1031_22275</name>
</gene>
<dbReference type="PANTHER" id="PTHR34107:SF7">
    <property type="entry name" value="SLR2092 PROTEIN"/>
    <property type="match status" value="1"/>
</dbReference>
<comment type="caution">
    <text evidence="2">The sequence shown here is derived from an EMBL/GenBank/DDBJ whole genome shotgun (WGS) entry which is preliminary data.</text>
</comment>
<dbReference type="AlphaFoldDB" id="A0A1U7HC53"/>
<organism evidence="2 3">
    <name type="scientific">Chroogloeocystis siderophila 5.2 s.c.1</name>
    <dbReference type="NCBI Taxonomy" id="247279"/>
    <lineage>
        <taxon>Bacteria</taxon>
        <taxon>Bacillati</taxon>
        <taxon>Cyanobacteriota</taxon>
        <taxon>Cyanophyceae</taxon>
        <taxon>Oscillatoriophycideae</taxon>
        <taxon>Chroococcales</taxon>
        <taxon>Chroococcaceae</taxon>
        <taxon>Chroogloeocystis</taxon>
    </lineage>
</organism>
<dbReference type="InterPro" id="IPR008538">
    <property type="entry name" value="Uma2"/>
</dbReference>
<dbReference type="CDD" id="cd06260">
    <property type="entry name" value="DUF820-like"/>
    <property type="match status" value="1"/>
</dbReference>
<name>A0A1U7HC53_9CHRO</name>
<keyword evidence="3" id="KW-1185">Reference proteome</keyword>
<evidence type="ECO:0000313" key="3">
    <source>
        <dbReference type="Proteomes" id="UP000185984"/>
    </source>
</evidence>
<dbReference type="Pfam" id="PF05685">
    <property type="entry name" value="Uma2"/>
    <property type="match status" value="1"/>
</dbReference>
<accession>A0A1U7HC53</accession>
<sequence>MITLKLPLTDEEFMRLASENEEWRFESTKDGELVIMPPTGGNTGRRNSKIITQLELWNSASNLGETFDSSTMFVLPNGARRSPDAAWIKRNRWNTLTLEQQDKFPPLCPDFVIELCSPADNIEDLQQKMQEYLENGALLGWLIDPKTRRVEVYRSGRSKEILESPTTLSGEDVLPGFILDLQSIY</sequence>
<proteinExistence type="predicted"/>